<feature type="transmembrane region" description="Helical" evidence="1">
    <location>
        <begin position="174"/>
        <end position="196"/>
    </location>
</feature>
<organism evidence="4 5">
    <name type="scientific">Eiseniibacteriota bacterium</name>
    <dbReference type="NCBI Taxonomy" id="2212470"/>
    <lineage>
        <taxon>Bacteria</taxon>
        <taxon>Candidatus Eiseniibacteriota</taxon>
    </lineage>
</organism>
<keyword evidence="1" id="KW-0472">Membrane</keyword>
<accession>A0A538SB99</accession>
<feature type="signal peptide" evidence="2">
    <location>
        <begin position="1"/>
        <end position="21"/>
    </location>
</feature>
<proteinExistence type="predicted"/>
<keyword evidence="2" id="KW-0732">Signal</keyword>
<comment type="caution">
    <text evidence="4">The sequence shown here is derived from an EMBL/GenBank/DDBJ whole genome shotgun (WGS) entry which is preliminary data.</text>
</comment>
<gene>
    <name evidence="4" type="ORF">E6K73_11735</name>
</gene>
<keyword evidence="1" id="KW-1133">Transmembrane helix</keyword>
<dbReference type="AlphaFoldDB" id="A0A538SB99"/>
<dbReference type="InterPro" id="IPR025403">
    <property type="entry name" value="TgpA-like_C"/>
</dbReference>
<dbReference type="Pfam" id="PF13559">
    <property type="entry name" value="DUF4129"/>
    <property type="match status" value="1"/>
</dbReference>
<evidence type="ECO:0000256" key="1">
    <source>
        <dbReference type="SAM" id="Phobius"/>
    </source>
</evidence>
<dbReference type="Proteomes" id="UP000320184">
    <property type="component" value="Unassembled WGS sequence"/>
</dbReference>
<reference evidence="4 5" key="1">
    <citation type="journal article" date="2019" name="Nat. Microbiol.">
        <title>Mediterranean grassland soil C-N compound turnover is dependent on rainfall and depth, and is mediated by genomically divergent microorganisms.</title>
        <authorList>
            <person name="Diamond S."/>
            <person name="Andeer P.F."/>
            <person name="Li Z."/>
            <person name="Crits-Christoph A."/>
            <person name="Burstein D."/>
            <person name="Anantharaman K."/>
            <person name="Lane K.R."/>
            <person name="Thomas B.C."/>
            <person name="Pan C."/>
            <person name="Northen T.R."/>
            <person name="Banfield J.F."/>
        </authorList>
    </citation>
    <scope>NUCLEOTIDE SEQUENCE [LARGE SCALE GENOMIC DNA]</scope>
    <source>
        <strain evidence="4">WS_3</strain>
    </source>
</reference>
<protein>
    <submittedName>
        <fullName evidence="4">DUF4129 domain-containing protein</fullName>
    </submittedName>
</protein>
<dbReference type="EMBL" id="VBOT01000136">
    <property type="protein sequence ID" value="TMQ48653.1"/>
    <property type="molecule type" value="Genomic_DNA"/>
</dbReference>
<feature type="chain" id="PRO_5022146453" evidence="2">
    <location>
        <begin position="22"/>
        <end position="328"/>
    </location>
</feature>
<evidence type="ECO:0000313" key="4">
    <source>
        <dbReference type="EMBL" id="TMQ48653.1"/>
    </source>
</evidence>
<evidence type="ECO:0000256" key="2">
    <source>
        <dbReference type="SAM" id="SignalP"/>
    </source>
</evidence>
<evidence type="ECO:0000259" key="3">
    <source>
        <dbReference type="Pfam" id="PF13559"/>
    </source>
</evidence>
<name>A0A538SB99_UNCEI</name>
<feature type="domain" description="Protein-glutamine gamma-glutamyltransferase-like C-terminal" evidence="3">
    <location>
        <begin position="248"/>
        <end position="313"/>
    </location>
</feature>
<sequence>MRSAGLAAAVVAGLLAQGAAAAETPASIPGGGASASVDPGVARLGERVTYRGRVIQWNGGMKLLPPELDGDLTWGARRPGLKRAHPPARVGKAARAPARFVPDTLTIEAPLQVFRTGVVTIPGVRLRSVDPRDPAIYRLPAVNLIVVPVLGPADSNADLKPPRGPLAAPWWERVSWSLVAAGVLGVAGAIAALVWWRRRRPVEPPIAARRLQPGEAALAELAALRRLGLPGKGRFAEHALQLSHIARRFLEATAMTPRPGDCTPELLEHLEGAGVHPDDLDRLAPLLGLWDRLKFGRAPSSAEEASRAEQAVEAMVRRRLPEPVERAA</sequence>
<keyword evidence="1" id="KW-0812">Transmembrane</keyword>
<evidence type="ECO:0000313" key="5">
    <source>
        <dbReference type="Proteomes" id="UP000320184"/>
    </source>
</evidence>